<dbReference type="InterPro" id="IPR055099">
    <property type="entry name" value="Ig_NUP210_7th"/>
</dbReference>
<dbReference type="GO" id="GO:0031965">
    <property type="term" value="C:nuclear membrane"/>
    <property type="evidence" value="ECO:0007669"/>
    <property type="project" value="UniProtKB-SubCell"/>
</dbReference>
<dbReference type="Pfam" id="PF26181">
    <property type="entry name" value="Ig_NUP210_13th"/>
    <property type="match status" value="1"/>
</dbReference>
<sequence length="1933" mass="214149">MAFLLVFFLAVVNLACVSGGKLNAPKVLLPYSPTTISNFTLKVNLTKEEQAEHNHCYTWRSTHPEVVAVTPMNLLEEDCSLHAVVSTVSRTDHKMTSIIFAEDKISNEVFHCYVIVDLISRFSISTTTRLISLDDTPEILAVHAYDNEENVFTTLSGMEFHWKFLPNGDKKFFEEQNLKFLKFEDSKYQTPPHISPLERAGKTGDIVLVESVKTGSSTVEATLFDPIYKNVPPATVSLTVIANLMINPPSVHVLVHGKVFYKLEQIRQNVITRIYLPSPQYYMEVVKPDICSFNPETSEAEAISFGSTEIVLRDRNIQDSEQSYQPSALIYVVEPAYISFVVLSHTKWVLETGRNYEICLEIFDSSNHKIYPSDNLIIEALFPAEYFRVNHQTKNGSYFHVTTLKKGVVNIKGSLKGVLSEKKHLFAQALVTEQLLEIYDKIEVEPKSILFPWESNTKFSYSSKLTATGGSGEYSWNSLNLSVATVNNKGYTSPVSLGISTVVAADVKNHRHTGMAKVAVLPPTKIKLLPSKVEAEINTKLLLPVAMFADFEGAEKAFEDCRHLKLSVKFSDKTSFDLIPVSPHSSLNCVATSWPFHLCYSMGHRAIDHAGSVDTEKISCTSIQLLAKQPGSCRITVTYQGSHKILQASVTVAAYKPLVAESPLSIVTLGSSKDILFSGGPQPWQLDPTEYFEDLIPSANFVSFSHLSGIEFSLHRGLHAFQVVCTGLGEQTLKLKVGNKPTHTNLLPVVVETFVKFICAEPVSLHLQPQVLTVSKQSDLPPCPVFLDSNQVIPVHCKQDLTVLLTVTDNQGHKFDNFSSLKFDWKLSDTSLASLNLAEPMRIETDISDRTSKVSAVGYQVVGMFGKPGTVILTVSCQNYISRYLSHYRIPLHSRLRGLISQSLELNLVEGPFITPDSLSIFNHPSNKAYLKINKGSGYFHVESVPTSFVDVRLINHNNTIQVIPKLDGMTQVKVHDLCLDLSHPPSTMAQVSGVGYIHLYVIDKVELGKDIIAKVNILDINGKPLSAKFYHLMNVTLSTESDILSVQPAFDDKGDSTEAQYLVKGLHIGHTTLTCSAVMKSGERIFSKTKPIEVFPPLRLRPRTLTLIIGAVYQILATGGPRTQGSVEFSMENSAKASISNIGLVEALELGSTKLVGQAVGLHPDSNEPVIYSEDSIDVYVLKLSGVKIHSPLTQLKIGTRMPLFAVGITDNVTPFSFGSAIPPLSFSWTVSNSKVATLQSVYHKTGLNSPRESNFATHLVATGPGIITVQLRVKPTLKGKNQIVLDKEFRDELQIEVFDGLTLISPSMVDGYILVTANTEMQLKTNRDNSVRLLYKTSSRPGEKAAEVTVRENGILSTGSKTGQITLMISAVEDFGINQTMVFNVIVKPVSFLMLSVDTVFKSKSGSLSALPLGATLSIHVSFHDEIGHTFHATNIQTKFTCNRYDLLQIVNGAENNTLLIKTTNAGQTLLKVWNADDRKLADYINIPVKQAIIPQMATMKFGQIFCFDVPLSSSKGLKGMWASSSGAITINQDTGVAVATNIGKSYVTFNMSSDLNIVTEVVVEAVGEIFLENTTAFVSNVGHQKVYLFPVKLSHQKSFIGGNCPASLVADSLAKAILPFICHVELTSELQDITAENLFTVLPDFDEYSGNFVCKLTVESKNLGLSLTTLMSNVIVHVTIPSEENQPVVSAHSETLPFYPGFHIHSLELYLSTTNPQSTLRLSTISALFEHILVTASDPSFIEVLPPQPDITTSIIVYLVRLRDVSAVWDRLRTDLYLDFSCPLTGQHVHIPVYIKLTDNKQIVSDSKNKDRSFTEVTTSQTFWFLILLFIIAFFLILALAYQIRYGAQRVSDRHDVFLQHQYKNSSPHSPILTPKEVQRNRYPEETPQSIRNTSQLFHRSFNSSGSPYHFQQPRSRQNVFHPTLWSVEN</sequence>
<feature type="domain" description="NUP210 C-terminal Ig-like" evidence="12">
    <location>
        <begin position="1573"/>
        <end position="1727"/>
    </location>
</feature>
<feature type="domain" description="NUP210 Ig-like" evidence="13">
    <location>
        <begin position="1389"/>
        <end position="1491"/>
    </location>
</feature>
<dbReference type="Pfam" id="PF22969">
    <property type="entry name" value="Ig_NUP210_2nd"/>
    <property type="match status" value="1"/>
</dbReference>
<feature type="domain" description="NUP210 Ig-like" evidence="22">
    <location>
        <begin position="1184"/>
        <end position="1299"/>
    </location>
</feature>
<dbReference type="InterPro" id="IPR045197">
    <property type="entry name" value="NUP210-like"/>
</dbReference>
<evidence type="ECO:0000313" key="24">
    <source>
        <dbReference type="RefSeq" id="XP_029636462.1"/>
    </source>
</evidence>
<keyword evidence="7" id="KW-0325">Glycoprotein</keyword>
<evidence type="ECO:0000256" key="7">
    <source>
        <dbReference type="ARBA" id="ARBA00023180"/>
    </source>
</evidence>
<dbReference type="InterPro" id="IPR055096">
    <property type="entry name" value="Ig_NUP210_1st"/>
</dbReference>
<dbReference type="Pfam" id="PF24935">
    <property type="entry name" value="Ig_NUP210_6th"/>
    <property type="match status" value="1"/>
</dbReference>
<feature type="domain" description="NUP210 fourth Ig-like" evidence="20">
    <location>
        <begin position="347"/>
        <end position="422"/>
    </location>
</feature>
<dbReference type="Proteomes" id="UP000515154">
    <property type="component" value="Linkage group LG5"/>
</dbReference>
<dbReference type="Pfam" id="PF24991">
    <property type="entry name" value="Ig_NUP210_4th"/>
    <property type="match status" value="1"/>
</dbReference>
<keyword evidence="23" id="KW-1185">Reference proteome</keyword>
<evidence type="ECO:0000259" key="21">
    <source>
        <dbReference type="Pfam" id="PF25354"/>
    </source>
</evidence>
<feature type="domain" description="NUP210 Ig-like" evidence="14">
    <location>
        <begin position="665"/>
        <end position="760"/>
    </location>
</feature>
<evidence type="ECO:0000259" key="12">
    <source>
        <dbReference type="Pfam" id="PF22957"/>
    </source>
</evidence>
<dbReference type="InterPro" id="IPR055098">
    <property type="entry name" value="Ig_NUP210_3rd"/>
</dbReference>
<evidence type="ECO:0000259" key="11">
    <source>
        <dbReference type="Pfam" id="PF02368"/>
    </source>
</evidence>
<evidence type="ECO:0000259" key="17">
    <source>
        <dbReference type="Pfam" id="PF22969"/>
    </source>
</evidence>
<dbReference type="InterPro" id="IPR056897">
    <property type="entry name" value="Ig_NUP210_4th"/>
</dbReference>
<dbReference type="GO" id="GO:0005643">
    <property type="term" value="C:nuclear pore"/>
    <property type="evidence" value="ECO:0007669"/>
    <property type="project" value="TreeGrafter"/>
</dbReference>
<dbReference type="InterPro" id="IPR055094">
    <property type="entry name" value="NUP210_Ig15"/>
</dbReference>
<evidence type="ECO:0000256" key="4">
    <source>
        <dbReference type="ARBA" id="ARBA00022729"/>
    </source>
</evidence>
<keyword evidence="5 9" id="KW-1133">Transmembrane helix</keyword>
<dbReference type="KEGG" id="osn:115211868"/>
<evidence type="ECO:0000256" key="1">
    <source>
        <dbReference type="ARBA" id="ARBA00004590"/>
    </source>
</evidence>
<gene>
    <name evidence="24" type="primary">LOC115211868</name>
</gene>
<dbReference type="InterPro" id="IPR003343">
    <property type="entry name" value="Big_2"/>
</dbReference>
<dbReference type="RefSeq" id="XP_029636462.1">
    <property type="nucleotide sequence ID" value="XM_029780602.2"/>
</dbReference>
<accession>A0A6P7SDQ5</accession>
<dbReference type="Gene3D" id="2.60.40.1080">
    <property type="match status" value="1"/>
</dbReference>
<evidence type="ECO:0000259" key="19">
    <source>
        <dbReference type="Pfam" id="PF24935"/>
    </source>
</evidence>
<dbReference type="InterPro" id="IPR056898">
    <property type="entry name" value="Ig_NUP210_6th"/>
</dbReference>
<dbReference type="Pfam" id="PF22957">
    <property type="entry name" value="NUP210_Ig"/>
    <property type="match status" value="1"/>
</dbReference>
<feature type="domain" description="NUP210 Ig-like" evidence="16">
    <location>
        <begin position="21"/>
        <end position="117"/>
    </location>
</feature>
<dbReference type="Pfam" id="PF26184">
    <property type="entry name" value="Ig_NUP210_8th"/>
    <property type="match status" value="1"/>
</dbReference>
<evidence type="ECO:0000256" key="6">
    <source>
        <dbReference type="ARBA" id="ARBA00023136"/>
    </source>
</evidence>
<feature type="domain" description="NUP210 Ig-like" evidence="15">
    <location>
        <begin position="242"/>
        <end position="335"/>
    </location>
</feature>
<protein>
    <submittedName>
        <fullName evidence="24">Nuclear pore membrane glycoprotein 210-like isoform X1</fullName>
    </submittedName>
</protein>
<evidence type="ECO:0000259" key="15">
    <source>
        <dbReference type="Pfam" id="PF22963"/>
    </source>
</evidence>
<feature type="transmembrane region" description="Helical" evidence="9">
    <location>
        <begin position="1826"/>
        <end position="1847"/>
    </location>
</feature>
<feature type="domain" description="NUP210 Ig-like" evidence="17">
    <location>
        <begin position="126"/>
        <end position="233"/>
    </location>
</feature>
<comment type="subcellular location">
    <subcellularLocation>
        <location evidence="1">Nucleus membrane</location>
        <topology evidence="1">Single-pass membrane protein</topology>
    </subcellularLocation>
</comment>
<proteinExistence type="inferred from homology"/>
<dbReference type="SUPFAM" id="SSF49373">
    <property type="entry name" value="Invasin/intimin cell-adhesion fragments"/>
    <property type="match status" value="1"/>
</dbReference>
<dbReference type="Pfam" id="PF22962">
    <property type="entry name" value="Ig_NUP210_7th"/>
    <property type="match status" value="1"/>
</dbReference>
<evidence type="ECO:0000256" key="8">
    <source>
        <dbReference type="ARBA" id="ARBA00023242"/>
    </source>
</evidence>
<dbReference type="InterPro" id="IPR057586">
    <property type="entry name" value="Ig_NUP210_16th"/>
</dbReference>
<dbReference type="InterPro" id="IPR055095">
    <property type="entry name" value="NUP210_Ig_C"/>
</dbReference>
<evidence type="ECO:0000259" key="14">
    <source>
        <dbReference type="Pfam" id="PF22962"/>
    </source>
</evidence>
<evidence type="ECO:0000259" key="13">
    <source>
        <dbReference type="Pfam" id="PF22959"/>
    </source>
</evidence>
<evidence type="ECO:0000256" key="3">
    <source>
        <dbReference type="ARBA" id="ARBA00022692"/>
    </source>
</evidence>
<feature type="domain" description="NUP210 Ig-like" evidence="18">
    <location>
        <begin position="914"/>
        <end position="987"/>
    </location>
</feature>
<dbReference type="Pfam" id="PF22959">
    <property type="entry name" value="Ig_NUP210_15th"/>
    <property type="match status" value="1"/>
</dbReference>
<dbReference type="Pfam" id="PF24902">
    <property type="entry name" value="Ig_NUP210_9th"/>
    <property type="match status" value="1"/>
</dbReference>
<keyword evidence="4 10" id="KW-0732">Signal</keyword>
<feature type="signal peptide" evidence="10">
    <location>
        <begin position="1"/>
        <end position="19"/>
    </location>
</feature>
<evidence type="ECO:0000313" key="23">
    <source>
        <dbReference type="Proteomes" id="UP000515154"/>
    </source>
</evidence>
<feature type="domain" description="BIG2" evidence="11">
    <location>
        <begin position="1096"/>
        <end position="1155"/>
    </location>
</feature>
<feature type="domain" description="NUP210 Ig-like" evidence="19">
    <location>
        <begin position="526"/>
        <end position="580"/>
    </location>
</feature>
<dbReference type="InterPro" id="IPR056899">
    <property type="entry name" value="Ig_NUP210_9th"/>
</dbReference>
<feature type="domain" description="NUP210 Ig-like" evidence="21">
    <location>
        <begin position="1494"/>
        <end position="1560"/>
    </location>
</feature>
<dbReference type="Pfam" id="PF22963">
    <property type="entry name" value="Ig_NUP210_3rd"/>
    <property type="match status" value="1"/>
</dbReference>
<reference evidence="24" key="1">
    <citation type="submission" date="2025-08" db="UniProtKB">
        <authorList>
            <consortium name="RefSeq"/>
        </authorList>
    </citation>
    <scope>IDENTIFICATION</scope>
</reference>
<keyword evidence="8" id="KW-0539">Nucleus</keyword>
<dbReference type="Pfam" id="PF25354">
    <property type="entry name" value="Ig_NUP210_16th"/>
    <property type="match status" value="1"/>
</dbReference>
<evidence type="ECO:0000256" key="5">
    <source>
        <dbReference type="ARBA" id="ARBA00022989"/>
    </source>
</evidence>
<evidence type="ECO:0000259" key="16">
    <source>
        <dbReference type="Pfam" id="PF22967"/>
    </source>
</evidence>
<dbReference type="InterPro" id="IPR055097">
    <property type="entry name" value="Ig_NUP210_2nd"/>
</dbReference>
<dbReference type="InterPro" id="IPR008964">
    <property type="entry name" value="Invasin/intimin_cell_adhesion"/>
</dbReference>
<dbReference type="Pfam" id="PF22967">
    <property type="entry name" value="Ig_NUP210_1st"/>
    <property type="match status" value="1"/>
</dbReference>
<dbReference type="Pfam" id="PF26182">
    <property type="entry name" value="Ig_NUP210_5th"/>
    <property type="match status" value="1"/>
</dbReference>
<comment type="similarity">
    <text evidence="2">Belongs to the NUP210 family.</text>
</comment>
<evidence type="ECO:0000256" key="9">
    <source>
        <dbReference type="SAM" id="Phobius"/>
    </source>
</evidence>
<evidence type="ECO:0000256" key="2">
    <source>
        <dbReference type="ARBA" id="ARBA00007313"/>
    </source>
</evidence>
<evidence type="ECO:0000256" key="10">
    <source>
        <dbReference type="SAM" id="SignalP"/>
    </source>
</evidence>
<dbReference type="PANTHER" id="PTHR23019">
    <property type="entry name" value="NUCLEAR PORE MEMBRANE GLYCOPROTEIN GP210-RELATED"/>
    <property type="match status" value="1"/>
</dbReference>
<name>A0A6P7SDQ5_9MOLL</name>
<organism evidence="23 24">
    <name type="scientific">Octopus sinensis</name>
    <name type="common">East Asian common octopus</name>
    <dbReference type="NCBI Taxonomy" id="2607531"/>
    <lineage>
        <taxon>Eukaryota</taxon>
        <taxon>Metazoa</taxon>
        <taxon>Spiralia</taxon>
        <taxon>Lophotrochozoa</taxon>
        <taxon>Mollusca</taxon>
        <taxon>Cephalopoda</taxon>
        <taxon>Coleoidea</taxon>
        <taxon>Octopodiformes</taxon>
        <taxon>Octopoda</taxon>
        <taxon>Incirrata</taxon>
        <taxon>Octopodidae</taxon>
        <taxon>Octopus</taxon>
    </lineage>
</organism>
<dbReference type="Pfam" id="PF26183">
    <property type="entry name" value="Ig_NUP210_14th"/>
    <property type="match status" value="1"/>
</dbReference>
<dbReference type="PANTHER" id="PTHR23019:SF0">
    <property type="entry name" value="NUCLEAR PORE MEMBRANE GLYCOPROTEIN 210"/>
    <property type="match status" value="1"/>
</dbReference>
<evidence type="ECO:0000259" key="18">
    <source>
        <dbReference type="Pfam" id="PF24902"/>
    </source>
</evidence>
<dbReference type="InterPro" id="IPR058779">
    <property type="entry name" value="Ig_NUP210_13th"/>
</dbReference>
<evidence type="ECO:0000259" key="20">
    <source>
        <dbReference type="Pfam" id="PF24991"/>
    </source>
</evidence>
<feature type="chain" id="PRO_5028021584" evidence="10">
    <location>
        <begin position="20"/>
        <end position="1933"/>
    </location>
</feature>
<dbReference type="Pfam" id="PF02368">
    <property type="entry name" value="Big_2"/>
    <property type="match status" value="1"/>
</dbReference>
<keyword evidence="3 9" id="KW-0812">Transmembrane</keyword>
<evidence type="ECO:0000259" key="22">
    <source>
        <dbReference type="Pfam" id="PF26181"/>
    </source>
</evidence>
<keyword evidence="6 9" id="KW-0472">Membrane</keyword>